<accession>A0A8X6TJ24</accession>
<comment type="caution">
    <text evidence="1">The sequence shown here is derived from an EMBL/GenBank/DDBJ whole genome shotgun (WGS) entry which is preliminary data.</text>
</comment>
<evidence type="ECO:0000313" key="1">
    <source>
        <dbReference type="EMBL" id="GFT15825.1"/>
    </source>
</evidence>
<dbReference type="AlphaFoldDB" id="A0A8X6TJ24"/>
<proteinExistence type="predicted"/>
<evidence type="ECO:0000313" key="2">
    <source>
        <dbReference type="Proteomes" id="UP000887013"/>
    </source>
</evidence>
<organism evidence="1 2">
    <name type="scientific">Nephila pilipes</name>
    <name type="common">Giant wood spider</name>
    <name type="synonym">Nephila maculata</name>
    <dbReference type="NCBI Taxonomy" id="299642"/>
    <lineage>
        <taxon>Eukaryota</taxon>
        <taxon>Metazoa</taxon>
        <taxon>Ecdysozoa</taxon>
        <taxon>Arthropoda</taxon>
        <taxon>Chelicerata</taxon>
        <taxon>Arachnida</taxon>
        <taxon>Araneae</taxon>
        <taxon>Araneomorphae</taxon>
        <taxon>Entelegynae</taxon>
        <taxon>Araneoidea</taxon>
        <taxon>Nephilidae</taxon>
        <taxon>Nephila</taxon>
    </lineage>
</organism>
<keyword evidence="2" id="KW-1185">Reference proteome</keyword>
<dbReference type="EMBL" id="BMAW01058354">
    <property type="protein sequence ID" value="GFT15825.1"/>
    <property type="molecule type" value="Genomic_DNA"/>
</dbReference>
<reference evidence="1" key="1">
    <citation type="submission" date="2020-08" db="EMBL/GenBank/DDBJ databases">
        <title>Multicomponent nature underlies the extraordinary mechanical properties of spider dragline silk.</title>
        <authorList>
            <person name="Kono N."/>
            <person name="Nakamura H."/>
            <person name="Mori M."/>
            <person name="Yoshida Y."/>
            <person name="Ohtoshi R."/>
            <person name="Malay A.D."/>
            <person name="Moran D.A.P."/>
            <person name="Tomita M."/>
            <person name="Numata K."/>
            <person name="Arakawa K."/>
        </authorList>
    </citation>
    <scope>NUCLEOTIDE SEQUENCE</scope>
</reference>
<name>A0A8X6TJ24_NEPPI</name>
<gene>
    <name evidence="1" type="ORF">NPIL_562401</name>
</gene>
<sequence length="83" mass="9667">MHISIAYYSFHYPERDEWFRNGNPMKADPYLNGTVTASPHGDRMGFNRPTVNENESDYSRLTFQLVSCCYPAISLLLVDRIEF</sequence>
<dbReference type="Proteomes" id="UP000887013">
    <property type="component" value="Unassembled WGS sequence"/>
</dbReference>
<protein>
    <submittedName>
        <fullName evidence="1">Uncharacterized protein</fullName>
    </submittedName>
</protein>